<feature type="compositionally biased region" description="Basic and acidic residues" evidence="1">
    <location>
        <begin position="1"/>
        <end position="12"/>
    </location>
</feature>
<dbReference type="AlphaFoldDB" id="A0A7S2YJB9"/>
<gene>
    <name evidence="2" type="ORF">APAL1065_LOCUS19071</name>
</gene>
<reference evidence="2" key="1">
    <citation type="submission" date="2021-01" db="EMBL/GenBank/DDBJ databases">
        <authorList>
            <person name="Corre E."/>
            <person name="Pelletier E."/>
            <person name="Niang G."/>
            <person name="Scheremetjew M."/>
            <person name="Finn R."/>
            <person name="Kale V."/>
            <person name="Holt S."/>
            <person name="Cochrane G."/>
            <person name="Meng A."/>
            <person name="Brown T."/>
            <person name="Cohen L."/>
        </authorList>
    </citation>
    <scope>NUCLEOTIDE SEQUENCE</scope>
    <source>
        <strain evidence="2">CCMP125</strain>
    </source>
</reference>
<feature type="region of interest" description="Disordered" evidence="1">
    <location>
        <begin position="141"/>
        <end position="230"/>
    </location>
</feature>
<organism evidence="2">
    <name type="scientific">Entomoneis paludosa</name>
    <dbReference type="NCBI Taxonomy" id="265537"/>
    <lineage>
        <taxon>Eukaryota</taxon>
        <taxon>Sar</taxon>
        <taxon>Stramenopiles</taxon>
        <taxon>Ochrophyta</taxon>
        <taxon>Bacillariophyta</taxon>
        <taxon>Bacillariophyceae</taxon>
        <taxon>Bacillariophycidae</taxon>
        <taxon>Entomoneidaceae</taxon>
        <taxon>Entomoneis</taxon>
    </lineage>
</organism>
<evidence type="ECO:0000256" key="1">
    <source>
        <dbReference type="SAM" id="MobiDB-lite"/>
    </source>
</evidence>
<proteinExistence type="predicted"/>
<name>A0A7S2YJB9_9STRA</name>
<feature type="compositionally biased region" description="Basic and acidic residues" evidence="1">
    <location>
        <begin position="194"/>
        <end position="213"/>
    </location>
</feature>
<sequence>MGRKKTAAEKPTPKKSVRTVTPSKRGGSRVRASRPRFTNLLTSDIPIVDGGSTKLYHQESDGYQKWTEVTLQAVLQFDSQWDGNATFQYVLKKLKNRRFLRGHRDDLGQQRWEIMTEDAIYSVIKSRFDRCCESVQNENGGKVAHIDSKGSKKADTQNSDESTDMDVDENESDPDDKTGHPNKRDDTAGELDSSESKSASEQDKNIGSEDALERALWNAADNEDKSPSSSAWKRFVGLLGWNKEPKSASSSN</sequence>
<feature type="compositionally biased region" description="Basic and acidic residues" evidence="1">
    <location>
        <begin position="175"/>
        <end position="187"/>
    </location>
</feature>
<evidence type="ECO:0000313" key="2">
    <source>
        <dbReference type="EMBL" id="CAD9979673.1"/>
    </source>
</evidence>
<dbReference type="EMBL" id="HBHT01028386">
    <property type="protein sequence ID" value="CAD9979673.1"/>
    <property type="molecule type" value="Transcribed_RNA"/>
</dbReference>
<protein>
    <submittedName>
        <fullName evidence="2">Uncharacterized protein</fullName>
    </submittedName>
</protein>
<feature type="compositionally biased region" description="Basic and acidic residues" evidence="1">
    <location>
        <begin position="144"/>
        <end position="155"/>
    </location>
</feature>
<feature type="compositionally biased region" description="Acidic residues" evidence="1">
    <location>
        <begin position="161"/>
        <end position="174"/>
    </location>
</feature>
<feature type="region of interest" description="Disordered" evidence="1">
    <location>
        <begin position="1"/>
        <end position="32"/>
    </location>
</feature>
<accession>A0A7S2YJB9</accession>